<dbReference type="Proteomes" id="UP000184550">
    <property type="component" value="Unassembled WGS sequence"/>
</dbReference>
<protein>
    <submittedName>
        <fullName evidence="2">Uncharacterized protein</fullName>
    </submittedName>
</protein>
<name>A0A7Z9C327_9CYAN</name>
<accession>A0A7Z9C327</accession>
<dbReference type="EMBL" id="CZCU02000161">
    <property type="protein sequence ID" value="VXD24790.1"/>
    <property type="molecule type" value="Genomic_DNA"/>
</dbReference>
<keyword evidence="1" id="KW-0472">Membrane</keyword>
<dbReference type="AlphaFoldDB" id="A0A7Z9C327"/>
<evidence type="ECO:0000313" key="2">
    <source>
        <dbReference type="EMBL" id="VXD24790.1"/>
    </source>
</evidence>
<proteinExistence type="predicted"/>
<dbReference type="RefSeq" id="WP_083626132.1">
    <property type="nucleotide sequence ID" value="NZ_LR734883.1"/>
</dbReference>
<organism evidence="2 3">
    <name type="scientific">Planktothrix serta PCC 8927</name>
    <dbReference type="NCBI Taxonomy" id="671068"/>
    <lineage>
        <taxon>Bacteria</taxon>
        <taxon>Bacillati</taxon>
        <taxon>Cyanobacteriota</taxon>
        <taxon>Cyanophyceae</taxon>
        <taxon>Oscillatoriophycideae</taxon>
        <taxon>Oscillatoriales</taxon>
        <taxon>Microcoleaceae</taxon>
        <taxon>Planktothrix</taxon>
    </lineage>
</organism>
<keyword evidence="1" id="KW-0812">Transmembrane</keyword>
<reference evidence="2" key="1">
    <citation type="submission" date="2019-10" db="EMBL/GenBank/DDBJ databases">
        <authorList>
            <consortium name="Genoscope - CEA"/>
            <person name="William W."/>
        </authorList>
    </citation>
    <scope>NUCLEOTIDE SEQUENCE [LARGE SCALE GENOMIC DNA]</scope>
    <source>
        <strain evidence="2">BBR_PRJEB10992</strain>
    </source>
</reference>
<feature type="transmembrane region" description="Helical" evidence="1">
    <location>
        <begin position="33"/>
        <end position="56"/>
    </location>
</feature>
<sequence length="75" mass="7903">MLVPSLLSLAISIVAALLSVSTNEEIVQVIARGIALVCLFVSLVLAPWLVLLSLAVPLMGIKRVLNEQVNTPNPG</sequence>
<gene>
    <name evidence="2" type="ORF">PL8927_830142</name>
</gene>
<keyword evidence="3" id="KW-1185">Reference proteome</keyword>
<evidence type="ECO:0000313" key="3">
    <source>
        <dbReference type="Proteomes" id="UP000184550"/>
    </source>
</evidence>
<evidence type="ECO:0000256" key="1">
    <source>
        <dbReference type="SAM" id="Phobius"/>
    </source>
</evidence>
<comment type="caution">
    <text evidence="2">The sequence shown here is derived from an EMBL/GenBank/DDBJ whole genome shotgun (WGS) entry which is preliminary data.</text>
</comment>
<keyword evidence="1" id="KW-1133">Transmembrane helix</keyword>